<dbReference type="AlphaFoldDB" id="A0A6A5QKL0"/>
<accession>A0A6A5QKL0</accession>
<evidence type="ECO:0008006" key="4">
    <source>
        <dbReference type="Google" id="ProtNLM"/>
    </source>
</evidence>
<evidence type="ECO:0000313" key="3">
    <source>
        <dbReference type="Proteomes" id="UP000800096"/>
    </source>
</evidence>
<dbReference type="Proteomes" id="UP000800096">
    <property type="component" value="Unassembled WGS sequence"/>
</dbReference>
<gene>
    <name evidence="2" type="ORF">BDU57DRAFT_495994</name>
</gene>
<sequence length="658" mass="74958">MAHSFFDAHSPSLLPVASHLIRAMEVATENAAGRQPSEHPPCLTLCSLPDEILLQIAIHLGGHNALPSLSRANKYLHAITNEAMARNFIVHPCHLKHAIEWLVKHPALIGCVKSVDLVFSYRRCPSKCDNSGEVDFSHEVAGLLYKFIPASNQQILARAYSRKGKRIVNPIWTRHLQHFMDVLGLLCPNLDTLDIQMPAASHYDRKPTVVPNGLNHQLPMVNTDCVPVPPIQGVAFEVLRNRLRSLTIAPHDTWAGPAKSETLDTQMHVTFRSIGRDYITLQGFNRLQYLDITMEALGVPSSLHFQGLDGKPITRATLTHRHQTLDDPDRVSFGLPAKVLPLSLITIRFRRCNRFTFSYLVVIWRMARLESKLKNIKFFLDVSPREIILMCSQESRNTPTLYFGLLEALRRMGLSVTFYATEDEKPVNMQFELAQLLLMVPSAAAIIALAGRQYSEINTAALERRESSRAEHKLFMKHALSHFELFDRPTFDARYWTKAAFFHGLKNTKSPLRKRRRDKFFDLEHYEFFFFPAREPLKTQPPVEEVSFLGKVFAHRPLVSKTVAEDKVSLERHRGQKKSDPEKPKGKKQSRDVKTANDRDTKKVSKPEDAQCRSSQSICFKDEPQAIVVTSDSFDGAAWEGMKWQEYIRPHVDTQHEP</sequence>
<evidence type="ECO:0000313" key="2">
    <source>
        <dbReference type="EMBL" id="KAF1915912.1"/>
    </source>
</evidence>
<evidence type="ECO:0000256" key="1">
    <source>
        <dbReference type="SAM" id="MobiDB-lite"/>
    </source>
</evidence>
<feature type="region of interest" description="Disordered" evidence="1">
    <location>
        <begin position="564"/>
        <end position="616"/>
    </location>
</feature>
<name>A0A6A5QKL0_AMPQU</name>
<dbReference type="OrthoDB" id="3768945at2759"/>
<dbReference type="EMBL" id="ML979135">
    <property type="protein sequence ID" value="KAF1915912.1"/>
    <property type="molecule type" value="Genomic_DNA"/>
</dbReference>
<feature type="compositionally biased region" description="Basic and acidic residues" evidence="1">
    <location>
        <begin position="564"/>
        <end position="611"/>
    </location>
</feature>
<reference evidence="2" key="1">
    <citation type="journal article" date="2020" name="Stud. Mycol.">
        <title>101 Dothideomycetes genomes: a test case for predicting lifestyles and emergence of pathogens.</title>
        <authorList>
            <person name="Haridas S."/>
            <person name="Albert R."/>
            <person name="Binder M."/>
            <person name="Bloem J."/>
            <person name="Labutti K."/>
            <person name="Salamov A."/>
            <person name="Andreopoulos B."/>
            <person name="Baker S."/>
            <person name="Barry K."/>
            <person name="Bills G."/>
            <person name="Bluhm B."/>
            <person name="Cannon C."/>
            <person name="Castanera R."/>
            <person name="Culley D."/>
            <person name="Daum C."/>
            <person name="Ezra D."/>
            <person name="Gonzalez J."/>
            <person name="Henrissat B."/>
            <person name="Kuo A."/>
            <person name="Liang C."/>
            <person name="Lipzen A."/>
            <person name="Lutzoni F."/>
            <person name="Magnuson J."/>
            <person name="Mondo S."/>
            <person name="Nolan M."/>
            <person name="Ohm R."/>
            <person name="Pangilinan J."/>
            <person name="Park H.-J."/>
            <person name="Ramirez L."/>
            <person name="Alfaro M."/>
            <person name="Sun H."/>
            <person name="Tritt A."/>
            <person name="Yoshinaga Y."/>
            <person name="Zwiers L.-H."/>
            <person name="Turgeon B."/>
            <person name="Goodwin S."/>
            <person name="Spatafora J."/>
            <person name="Crous P."/>
            <person name="Grigoriev I."/>
        </authorList>
    </citation>
    <scope>NUCLEOTIDE SEQUENCE</scope>
    <source>
        <strain evidence="2">HMLAC05119</strain>
    </source>
</reference>
<keyword evidence="3" id="KW-1185">Reference proteome</keyword>
<protein>
    <recommendedName>
        <fullName evidence="4">F-box domain-containing protein</fullName>
    </recommendedName>
</protein>
<proteinExistence type="predicted"/>
<organism evidence="2 3">
    <name type="scientific">Ampelomyces quisqualis</name>
    <name type="common">Powdery mildew agent</name>
    <dbReference type="NCBI Taxonomy" id="50730"/>
    <lineage>
        <taxon>Eukaryota</taxon>
        <taxon>Fungi</taxon>
        <taxon>Dikarya</taxon>
        <taxon>Ascomycota</taxon>
        <taxon>Pezizomycotina</taxon>
        <taxon>Dothideomycetes</taxon>
        <taxon>Pleosporomycetidae</taxon>
        <taxon>Pleosporales</taxon>
        <taxon>Pleosporineae</taxon>
        <taxon>Phaeosphaeriaceae</taxon>
        <taxon>Ampelomyces</taxon>
    </lineage>
</organism>